<gene>
    <name evidence="3" type="ORF">Ahy_B05g073829</name>
</gene>
<dbReference type="Pfam" id="PF07734">
    <property type="entry name" value="FBA_1"/>
    <property type="match status" value="1"/>
</dbReference>
<dbReference type="InterPro" id="IPR001810">
    <property type="entry name" value="F-box_dom"/>
</dbReference>
<dbReference type="InterPro" id="IPR011043">
    <property type="entry name" value="Gal_Oxase/kelch_b-propeller"/>
</dbReference>
<dbReference type="CDD" id="cd22157">
    <property type="entry name" value="F-box_AtFBW1-like"/>
    <property type="match status" value="1"/>
</dbReference>
<proteinExistence type="predicted"/>
<dbReference type="InterPro" id="IPR006527">
    <property type="entry name" value="F-box-assoc_dom_typ1"/>
</dbReference>
<dbReference type="InterPro" id="IPR050796">
    <property type="entry name" value="SCF_F-box_component"/>
</dbReference>
<dbReference type="PANTHER" id="PTHR31672:SF13">
    <property type="entry name" value="F-BOX PROTEIN CPR30-LIKE"/>
    <property type="match status" value="1"/>
</dbReference>
<evidence type="ECO:0000313" key="4">
    <source>
        <dbReference type="Proteomes" id="UP000289738"/>
    </source>
</evidence>
<feature type="compositionally biased region" description="Basic and acidic residues" evidence="1">
    <location>
        <begin position="416"/>
        <end position="427"/>
    </location>
</feature>
<evidence type="ECO:0000256" key="1">
    <source>
        <dbReference type="SAM" id="MobiDB-lite"/>
    </source>
</evidence>
<organism evidence="3 4">
    <name type="scientific">Arachis hypogaea</name>
    <name type="common">Peanut</name>
    <dbReference type="NCBI Taxonomy" id="3818"/>
    <lineage>
        <taxon>Eukaryota</taxon>
        <taxon>Viridiplantae</taxon>
        <taxon>Streptophyta</taxon>
        <taxon>Embryophyta</taxon>
        <taxon>Tracheophyta</taxon>
        <taxon>Spermatophyta</taxon>
        <taxon>Magnoliopsida</taxon>
        <taxon>eudicotyledons</taxon>
        <taxon>Gunneridae</taxon>
        <taxon>Pentapetalae</taxon>
        <taxon>rosids</taxon>
        <taxon>fabids</taxon>
        <taxon>Fabales</taxon>
        <taxon>Fabaceae</taxon>
        <taxon>Papilionoideae</taxon>
        <taxon>50 kb inversion clade</taxon>
        <taxon>dalbergioids sensu lato</taxon>
        <taxon>Dalbergieae</taxon>
        <taxon>Pterocarpus clade</taxon>
        <taxon>Arachis</taxon>
    </lineage>
</organism>
<dbReference type="NCBIfam" id="TIGR01640">
    <property type="entry name" value="F_box_assoc_1"/>
    <property type="match status" value="1"/>
</dbReference>
<dbReference type="STRING" id="3818.A0A444YX72"/>
<dbReference type="SMART" id="SM00256">
    <property type="entry name" value="FBOX"/>
    <property type="match status" value="1"/>
</dbReference>
<dbReference type="InterPro" id="IPR036047">
    <property type="entry name" value="F-box-like_dom_sf"/>
</dbReference>
<dbReference type="PANTHER" id="PTHR31672">
    <property type="entry name" value="BNACNNG10540D PROTEIN"/>
    <property type="match status" value="1"/>
</dbReference>
<reference evidence="3 4" key="1">
    <citation type="submission" date="2019-01" db="EMBL/GenBank/DDBJ databases">
        <title>Sequencing of cultivated peanut Arachis hypogaea provides insights into genome evolution and oil improvement.</title>
        <authorList>
            <person name="Chen X."/>
        </authorList>
    </citation>
    <scope>NUCLEOTIDE SEQUENCE [LARGE SCALE GENOMIC DNA]</scope>
    <source>
        <strain evidence="4">cv. Fuhuasheng</strain>
        <tissue evidence="3">Leaves</tissue>
    </source>
</reference>
<dbReference type="AlphaFoldDB" id="A0A444YX72"/>
<dbReference type="SUPFAM" id="SSF50965">
    <property type="entry name" value="Galactose oxidase, central domain"/>
    <property type="match status" value="1"/>
</dbReference>
<dbReference type="EMBL" id="SDMP01000015">
    <property type="protein sequence ID" value="RYR06496.1"/>
    <property type="molecule type" value="Genomic_DNA"/>
</dbReference>
<feature type="domain" description="F-box" evidence="2">
    <location>
        <begin position="24"/>
        <end position="64"/>
    </location>
</feature>
<name>A0A444YX72_ARAHY</name>
<sequence length="551" mass="63033">MKKKKEKKQQQNENHESKSIDDILPLELIHRILLRVPVKYLGRLKCVSKLWNTLISDPDFAKSHLHLSAATTHVCLFITDCSNAFSVDIDPVFHRHTALKEVSLPFKENTPLDFTVMCSCRGLVLLHSAPHFFIVWNPLTGSSKRVSYSHIVSRGHRKYSDFIFRFRRKDFMSVCLYGFGYDASQDDYLVVVASQDKNDQEHFDCLSLRTNSWTNLDFALSKPLGISNWQSGGFFLNGAIHWSSPTLSVRDYSILIFDLKERSFSTISMPEQVMGYLEPTLLVLLGGCLALYSSDRGKTNIWVMREYKVHSSWTFYQIPRGHSAPLCLSNGSDIVAQNSLLLPKDSYLRLAKYNVRGELLQRRMFYDHHLVHVKARPRSISSRTSYIVYTESLVQVPSEIKDKDEDKKKKNGHQNQKNDVKQEKRTRSECGTSIAECKEGSERHATLAKEVATNSGQMADDPQIQGLRRSVRLRKSCYVEYSLLFCYLLCHLADSHIPSFSGYGFFPVLQPDSMDSDLPISFNSIAFTVTLKNSILFLFLELKSLMSFISL</sequence>
<evidence type="ECO:0000313" key="3">
    <source>
        <dbReference type="EMBL" id="RYR06496.1"/>
    </source>
</evidence>
<accession>A0A444YX72</accession>
<comment type="caution">
    <text evidence="3">The sequence shown here is derived from an EMBL/GenBank/DDBJ whole genome shotgun (WGS) entry which is preliminary data.</text>
</comment>
<evidence type="ECO:0000259" key="2">
    <source>
        <dbReference type="SMART" id="SM00256"/>
    </source>
</evidence>
<dbReference type="Proteomes" id="UP000289738">
    <property type="component" value="Chromosome B05"/>
</dbReference>
<dbReference type="SUPFAM" id="SSF81383">
    <property type="entry name" value="F-box domain"/>
    <property type="match status" value="1"/>
</dbReference>
<feature type="region of interest" description="Disordered" evidence="1">
    <location>
        <begin position="400"/>
        <end position="427"/>
    </location>
</feature>
<dbReference type="Pfam" id="PF00646">
    <property type="entry name" value="F-box"/>
    <property type="match status" value="1"/>
</dbReference>
<dbReference type="InterPro" id="IPR017451">
    <property type="entry name" value="F-box-assoc_interact_dom"/>
</dbReference>
<protein>
    <recommendedName>
        <fullName evidence="2">F-box domain-containing protein</fullName>
    </recommendedName>
</protein>
<dbReference type="Gene3D" id="1.20.1280.50">
    <property type="match status" value="1"/>
</dbReference>
<keyword evidence="4" id="KW-1185">Reference proteome</keyword>